<evidence type="ECO:0000313" key="2">
    <source>
        <dbReference type="Proteomes" id="UP000054773"/>
    </source>
</evidence>
<reference evidence="1 2" key="1">
    <citation type="submission" date="2015-11" db="EMBL/GenBank/DDBJ databases">
        <title>Genomic analysis of 38 Legionella species identifies large and diverse effector repertoires.</title>
        <authorList>
            <person name="Burstein D."/>
            <person name="Amaro F."/>
            <person name="Zusman T."/>
            <person name="Lifshitz Z."/>
            <person name="Cohen O."/>
            <person name="Gilbert J.A."/>
            <person name="Pupko T."/>
            <person name="Shuman H.A."/>
            <person name="Segal G."/>
        </authorList>
    </citation>
    <scope>NUCLEOTIDE SEQUENCE [LARGE SCALE GENOMIC DNA]</scope>
    <source>
        <strain evidence="1 2">SE-32A-C8</strain>
    </source>
</reference>
<gene>
    <name evidence="1" type="ORF">Lery_0642</name>
</gene>
<dbReference type="OrthoDB" id="120841at2"/>
<sequence>MTDNAAPELQPPFRPMMRIIETLTMKNARYAQLIYILFFFSLALNSHSKQPTGMPYLLYWAWEAPHDMTGLDPLKAGIAELTASIYIKGNQLIYHRRQQPLHAPEAIYRIAVIHIEARPRWQPLLDKPTAEKIALAIKKIYSRKKYNALQIDFEVSPAQRTFYRHVLLALRQLLGRKQVISITALASWCTSDRWIGPAKLPVDMVVPMYFSLNRDRLAKQAFIHHFPHAITRLAPECQSAIGLATFEPWQMPLRAKVPVFVFTRGSWNIHTLEQAEQLAFAVQH</sequence>
<name>A0A0W0TU16_LEGER</name>
<evidence type="ECO:0000313" key="1">
    <source>
        <dbReference type="EMBL" id="KTC99103.1"/>
    </source>
</evidence>
<protein>
    <recommendedName>
        <fullName evidence="3">DUF3142 domain-containing protein</fullName>
    </recommendedName>
</protein>
<dbReference type="STRING" id="448.Lery_0642"/>
<keyword evidence="2" id="KW-1185">Reference proteome</keyword>
<organism evidence="1 2">
    <name type="scientific">Legionella erythra</name>
    <dbReference type="NCBI Taxonomy" id="448"/>
    <lineage>
        <taxon>Bacteria</taxon>
        <taxon>Pseudomonadati</taxon>
        <taxon>Pseudomonadota</taxon>
        <taxon>Gammaproteobacteria</taxon>
        <taxon>Legionellales</taxon>
        <taxon>Legionellaceae</taxon>
        <taxon>Legionella</taxon>
    </lineage>
</organism>
<dbReference type="Proteomes" id="UP000054773">
    <property type="component" value="Unassembled WGS sequence"/>
</dbReference>
<dbReference type="AlphaFoldDB" id="A0A0W0TU16"/>
<dbReference type="RefSeq" id="WP_131750995.1">
    <property type="nucleotide sequence ID" value="NZ_LNYA01000009.1"/>
</dbReference>
<accession>A0A0W0TU16</accession>
<dbReference type="EMBL" id="LNYA01000009">
    <property type="protein sequence ID" value="KTC99103.1"/>
    <property type="molecule type" value="Genomic_DNA"/>
</dbReference>
<comment type="caution">
    <text evidence="1">The sequence shown here is derived from an EMBL/GenBank/DDBJ whole genome shotgun (WGS) entry which is preliminary data.</text>
</comment>
<proteinExistence type="predicted"/>
<dbReference type="PATRIC" id="fig|448.7.peg.670"/>
<evidence type="ECO:0008006" key="3">
    <source>
        <dbReference type="Google" id="ProtNLM"/>
    </source>
</evidence>